<organism evidence="1">
    <name type="scientific">Calcidiscus leptoporus</name>
    <dbReference type="NCBI Taxonomy" id="127549"/>
    <lineage>
        <taxon>Eukaryota</taxon>
        <taxon>Haptista</taxon>
        <taxon>Haptophyta</taxon>
        <taxon>Prymnesiophyceae</taxon>
        <taxon>Coccolithales</taxon>
        <taxon>Calcidiscaceae</taxon>
        <taxon>Calcidiscus</taxon>
    </lineage>
</organism>
<protein>
    <submittedName>
        <fullName evidence="1">Uncharacterized protein</fullName>
    </submittedName>
</protein>
<dbReference type="AlphaFoldDB" id="A0A7S0NMS6"/>
<proteinExistence type="predicted"/>
<sequence>MPPLQGRRMFAAALLGELSAGRIRHLAHPAPRWDWRCRAVQHLQVPSRCARPRCLATRRGEGRALWTAAASRAAVPHAHWSGRDGHTTASMNHARVFSLFLRRE</sequence>
<name>A0A7S0NMS6_9EUKA</name>
<accession>A0A7S0NMS6</accession>
<gene>
    <name evidence="1" type="ORF">CLEP1334_LOCUS345</name>
</gene>
<evidence type="ECO:0000313" key="1">
    <source>
        <dbReference type="EMBL" id="CAD8522603.1"/>
    </source>
</evidence>
<reference evidence="1" key="1">
    <citation type="submission" date="2021-01" db="EMBL/GenBank/DDBJ databases">
        <authorList>
            <person name="Corre E."/>
            <person name="Pelletier E."/>
            <person name="Niang G."/>
            <person name="Scheremetjew M."/>
            <person name="Finn R."/>
            <person name="Kale V."/>
            <person name="Holt S."/>
            <person name="Cochrane G."/>
            <person name="Meng A."/>
            <person name="Brown T."/>
            <person name="Cohen L."/>
        </authorList>
    </citation>
    <scope>NUCLEOTIDE SEQUENCE</scope>
    <source>
        <strain evidence="1">RCC1130</strain>
    </source>
</reference>
<dbReference type="EMBL" id="HBER01000636">
    <property type="protein sequence ID" value="CAD8522603.1"/>
    <property type="molecule type" value="Transcribed_RNA"/>
</dbReference>